<dbReference type="EMBL" id="FNQY01000023">
    <property type="protein sequence ID" value="SEA49675.1"/>
    <property type="molecule type" value="Genomic_DNA"/>
</dbReference>
<sequence>MLMAAIVLATDGGITNDIFKTTFLVEQKH</sequence>
<gene>
    <name evidence="1" type="ORF">SAMN05192529_12312</name>
</gene>
<dbReference type="AlphaFoldDB" id="A0A1H4BNB7"/>
<evidence type="ECO:0000313" key="1">
    <source>
        <dbReference type="EMBL" id="SEA49675.1"/>
    </source>
</evidence>
<keyword evidence="2" id="KW-1185">Reference proteome</keyword>
<protein>
    <submittedName>
        <fullName evidence="1">Uncharacterized protein</fullName>
    </submittedName>
</protein>
<accession>A0A1H4BNB7</accession>
<proteinExistence type="predicted"/>
<organism evidence="1 2">
    <name type="scientific">Arachidicoccus rhizosphaerae</name>
    <dbReference type="NCBI Taxonomy" id="551991"/>
    <lineage>
        <taxon>Bacteria</taxon>
        <taxon>Pseudomonadati</taxon>
        <taxon>Bacteroidota</taxon>
        <taxon>Chitinophagia</taxon>
        <taxon>Chitinophagales</taxon>
        <taxon>Chitinophagaceae</taxon>
        <taxon>Arachidicoccus</taxon>
    </lineage>
</organism>
<name>A0A1H4BNB7_9BACT</name>
<reference evidence="1 2" key="1">
    <citation type="submission" date="2016-10" db="EMBL/GenBank/DDBJ databases">
        <authorList>
            <person name="de Groot N.N."/>
        </authorList>
    </citation>
    <scope>NUCLEOTIDE SEQUENCE [LARGE SCALE GENOMIC DNA]</scope>
    <source>
        <strain evidence="1 2">Vu-144</strain>
    </source>
</reference>
<dbReference type="Proteomes" id="UP000199041">
    <property type="component" value="Unassembled WGS sequence"/>
</dbReference>
<evidence type="ECO:0000313" key="2">
    <source>
        <dbReference type="Proteomes" id="UP000199041"/>
    </source>
</evidence>